<organism evidence="9 10">
    <name type="scientific">Huiozyma naganishii (strain ATCC MYA-139 / BCRC 22969 / CBS 8797 / KCTC 17520 / NBRC 10181 / NCYC 3082 / Yp74L-3)</name>
    <name type="common">Yeast</name>
    <name type="synonym">Kazachstania naganishii</name>
    <dbReference type="NCBI Taxonomy" id="1071383"/>
    <lineage>
        <taxon>Eukaryota</taxon>
        <taxon>Fungi</taxon>
        <taxon>Dikarya</taxon>
        <taxon>Ascomycota</taxon>
        <taxon>Saccharomycotina</taxon>
        <taxon>Saccharomycetes</taxon>
        <taxon>Saccharomycetales</taxon>
        <taxon>Saccharomycetaceae</taxon>
        <taxon>Huiozyma</taxon>
    </lineage>
</organism>
<sequence>MAPRKTAAKKAKVAKKPAGTKAAKGTTPAAVKGKRAQPSPNKTYKELISEALKTLKSRKGVSRPALKKYIKEHNASMAKISTFDHYLNQAIKRGVDSGDFELPRGPSGTVRLVAKPKAPASATPAAKKVVKAKKPATVSTAAAAAAASKKKTAKKVVKAKKTAASAPASSSLAPTYREMIIKSVVSMNEGKGSSRTALKKHILDEYFAKSKEIKNFNSLFNNAVKKAVEDGYLSQPKGPAGVIKVLKKGKSFATGA</sequence>
<evidence type="ECO:0000256" key="7">
    <source>
        <dbReference type="SAM" id="MobiDB-lite"/>
    </source>
</evidence>
<dbReference type="OMA" id="ANHPKYT"/>
<feature type="domain" description="H15" evidence="8">
    <location>
        <begin position="172"/>
        <end position="247"/>
    </location>
</feature>
<dbReference type="GO" id="GO:2000779">
    <property type="term" value="P:regulation of double-strand break repair"/>
    <property type="evidence" value="ECO:0007669"/>
    <property type="project" value="EnsemblFungi"/>
</dbReference>
<name>J7S2T3_HUIN7</name>
<comment type="subcellular location">
    <subcellularLocation>
        <location evidence="2">Chromosome</location>
    </subcellularLocation>
    <subcellularLocation>
        <location evidence="1">Nucleus</location>
    </subcellularLocation>
</comment>
<dbReference type="PANTHER" id="PTHR11467:SF36">
    <property type="entry name" value="HISTONE 24-RELATED"/>
    <property type="match status" value="1"/>
</dbReference>
<dbReference type="PROSITE" id="PS51504">
    <property type="entry name" value="H15"/>
    <property type="match status" value="2"/>
</dbReference>
<reference evidence="10" key="2">
    <citation type="submission" date="2012-08" db="EMBL/GenBank/DDBJ databases">
        <title>Genome sequence of Kazachstania naganishii.</title>
        <authorList>
            <person name="Gordon J.L."/>
            <person name="Armisen D."/>
            <person name="Proux-Wera E."/>
            <person name="OhEigeartaigh S.S."/>
            <person name="Byrne K.P."/>
            <person name="Wolfe K.H."/>
        </authorList>
    </citation>
    <scope>NUCLEOTIDE SEQUENCE [LARGE SCALE GENOMIC DNA]</scope>
    <source>
        <strain evidence="10">ATCC MYA-139 / BCRC 22969 / CBS 8797 / CCRC 22969 / KCTC 17520 / NBRC 10181 / NCYC 3082</strain>
    </source>
</reference>
<feature type="region of interest" description="Disordered" evidence="7">
    <location>
        <begin position="1"/>
        <end position="41"/>
    </location>
</feature>
<dbReference type="CDD" id="cd00073">
    <property type="entry name" value="H15"/>
    <property type="match status" value="1"/>
</dbReference>
<dbReference type="AlphaFoldDB" id="J7S2T3"/>
<reference evidence="9 10" key="1">
    <citation type="journal article" date="2011" name="Proc. Natl. Acad. Sci. U.S.A.">
        <title>Evolutionary erosion of yeast sex chromosomes by mating-type switching accidents.</title>
        <authorList>
            <person name="Gordon J.L."/>
            <person name="Armisen D."/>
            <person name="Proux-Wera E."/>
            <person name="Oheigeartaigh S.S."/>
            <person name="Byrne K.P."/>
            <person name="Wolfe K.H."/>
        </authorList>
    </citation>
    <scope>NUCLEOTIDE SEQUENCE [LARGE SCALE GENOMIC DNA]</scope>
    <source>
        <strain evidence="10">ATCC MYA-139 / BCRC 22969 / CBS 8797 / CCRC 22969 / KCTC 17520 / NBRC 10181 / NCYC 3082</strain>
    </source>
</reference>
<evidence type="ECO:0000256" key="3">
    <source>
        <dbReference type="ARBA" id="ARBA00020833"/>
    </source>
</evidence>
<dbReference type="Pfam" id="PF00538">
    <property type="entry name" value="Linker_histone"/>
    <property type="match status" value="2"/>
</dbReference>
<keyword evidence="5" id="KW-0238">DNA-binding</keyword>
<proteinExistence type="predicted"/>
<dbReference type="GO" id="GO:0006355">
    <property type="term" value="P:regulation of DNA-templated transcription"/>
    <property type="evidence" value="ECO:0007669"/>
    <property type="project" value="EnsemblFungi"/>
</dbReference>
<keyword evidence="6" id="KW-0539">Nucleus</keyword>
<dbReference type="GO" id="GO:0097100">
    <property type="term" value="F:supercoiled DNA binding"/>
    <property type="evidence" value="ECO:0007669"/>
    <property type="project" value="EnsemblFungi"/>
</dbReference>
<dbReference type="STRING" id="1071383.J7S2T3"/>
<dbReference type="GO" id="GO:0000786">
    <property type="term" value="C:nucleosome"/>
    <property type="evidence" value="ECO:0007669"/>
    <property type="project" value="InterPro"/>
</dbReference>
<evidence type="ECO:0000256" key="5">
    <source>
        <dbReference type="ARBA" id="ARBA00023125"/>
    </source>
</evidence>
<dbReference type="eggNOG" id="KOG4012">
    <property type="taxonomic scope" value="Eukaryota"/>
</dbReference>
<dbReference type="GO" id="GO:0043934">
    <property type="term" value="P:sporulation"/>
    <property type="evidence" value="ECO:0007669"/>
    <property type="project" value="EnsemblFungi"/>
</dbReference>
<dbReference type="GO" id="GO:0006334">
    <property type="term" value="P:nucleosome assembly"/>
    <property type="evidence" value="ECO:0007669"/>
    <property type="project" value="InterPro"/>
</dbReference>
<dbReference type="InterPro" id="IPR036390">
    <property type="entry name" value="WH_DNA-bd_sf"/>
</dbReference>
<keyword evidence="10" id="KW-1185">Reference proteome</keyword>
<dbReference type="GO" id="GO:0042301">
    <property type="term" value="F:phosphate ion binding"/>
    <property type="evidence" value="ECO:0007669"/>
    <property type="project" value="EnsemblFungi"/>
</dbReference>
<evidence type="ECO:0000256" key="1">
    <source>
        <dbReference type="ARBA" id="ARBA00004123"/>
    </source>
</evidence>
<dbReference type="InterPro" id="IPR005818">
    <property type="entry name" value="Histone_H1/H5_H15"/>
</dbReference>
<dbReference type="SMART" id="SM00526">
    <property type="entry name" value="H15"/>
    <property type="match status" value="2"/>
</dbReference>
<evidence type="ECO:0000256" key="4">
    <source>
        <dbReference type="ARBA" id="ARBA00022454"/>
    </source>
</evidence>
<evidence type="ECO:0000256" key="2">
    <source>
        <dbReference type="ARBA" id="ARBA00004286"/>
    </source>
</evidence>
<feature type="domain" description="H15" evidence="8">
    <location>
        <begin position="40"/>
        <end position="114"/>
    </location>
</feature>
<dbReference type="InterPro" id="IPR036388">
    <property type="entry name" value="WH-like_DNA-bd_sf"/>
</dbReference>
<dbReference type="PANTHER" id="PTHR11467">
    <property type="entry name" value="HISTONE H1"/>
    <property type="match status" value="1"/>
</dbReference>
<keyword evidence="4" id="KW-0158">Chromosome</keyword>
<dbReference type="Proteomes" id="UP000006310">
    <property type="component" value="Chromosome 10"/>
</dbReference>
<dbReference type="OrthoDB" id="1110759at2759"/>
<evidence type="ECO:0000313" key="10">
    <source>
        <dbReference type="Proteomes" id="UP000006310"/>
    </source>
</evidence>
<dbReference type="HOGENOM" id="CLU_069424_0_0_1"/>
<dbReference type="Gene3D" id="1.10.10.10">
    <property type="entry name" value="Winged helix-like DNA-binding domain superfamily/Winged helix DNA-binding domain"/>
    <property type="match status" value="2"/>
</dbReference>
<evidence type="ECO:0000313" key="9">
    <source>
        <dbReference type="EMBL" id="CCK72227.1"/>
    </source>
</evidence>
<dbReference type="KEGG" id="kng:KNAG_0J01460"/>
<dbReference type="EMBL" id="HE978323">
    <property type="protein sequence ID" value="CCK72227.1"/>
    <property type="molecule type" value="Genomic_DNA"/>
</dbReference>
<dbReference type="GeneID" id="34527982"/>
<dbReference type="GO" id="GO:0045910">
    <property type="term" value="P:negative regulation of DNA recombination"/>
    <property type="evidence" value="ECO:0007669"/>
    <property type="project" value="EnsemblFungi"/>
</dbReference>
<dbReference type="GO" id="GO:0005634">
    <property type="term" value="C:nucleus"/>
    <property type="evidence" value="ECO:0007669"/>
    <property type="project" value="UniProtKB-SubCell"/>
</dbReference>
<dbReference type="GO" id="GO:0031492">
    <property type="term" value="F:nucleosomal DNA binding"/>
    <property type="evidence" value="ECO:0007669"/>
    <property type="project" value="TreeGrafter"/>
</dbReference>
<accession>J7S2T3</accession>
<dbReference type="GO" id="GO:0030261">
    <property type="term" value="P:chromosome condensation"/>
    <property type="evidence" value="ECO:0007669"/>
    <property type="project" value="EnsemblFungi"/>
</dbReference>
<gene>
    <name evidence="9" type="primary">KNAG0J01460</name>
    <name evidence="9" type="ordered locus">KNAG_0J01460</name>
</gene>
<feature type="compositionally biased region" description="Low complexity" evidence="7">
    <location>
        <begin position="16"/>
        <end position="31"/>
    </location>
</feature>
<evidence type="ECO:0000256" key="6">
    <source>
        <dbReference type="ARBA" id="ARBA00023242"/>
    </source>
</evidence>
<evidence type="ECO:0000259" key="8">
    <source>
        <dbReference type="PROSITE" id="PS51504"/>
    </source>
</evidence>
<dbReference type="SUPFAM" id="SSF46785">
    <property type="entry name" value="Winged helix' DNA-binding domain"/>
    <property type="match status" value="2"/>
</dbReference>
<protein>
    <recommendedName>
        <fullName evidence="3">Histone H1</fullName>
    </recommendedName>
</protein>
<dbReference type="RefSeq" id="XP_022466472.1">
    <property type="nucleotide sequence ID" value="XM_022610147.1"/>
</dbReference>
<feature type="compositionally biased region" description="Basic residues" evidence="7">
    <location>
        <begin position="1"/>
        <end position="15"/>
    </location>
</feature>